<name>A0A5C1VD49_LENED</name>
<dbReference type="GO" id="GO:0004519">
    <property type="term" value="F:endonuclease activity"/>
    <property type="evidence" value="ECO:0007669"/>
    <property type="project" value="InterPro"/>
</dbReference>
<evidence type="ECO:0000313" key="3">
    <source>
        <dbReference type="EMBL" id="QEN73923.1"/>
    </source>
</evidence>
<dbReference type="AlphaFoldDB" id="A0A5C1VD49"/>
<accession>A0A5C1VD49</accession>
<sequence length="214" mass="24856">MSFKSKLTNSEKNLLNLTPSAKSIIIGLILSDAWLQKRGSWNSRIGFKQSINNFPYLWNVYKELGYLCSSLPLAAKAITRGKIFYSVFLQTRQLACLNEIFNLFYLTISDKNGKSQVIKTVKQELFFYMDYIVLAHWIMGDGSKRAKGLVLCTDNFSLQEIVLLVNILIIKFDISPTIQREKNKFRIYINEKSLIKIKPFILPYFVDHFLYKIT</sequence>
<dbReference type="EMBL" id="MF774813">
    <property type="protein sequence ID" value="QEN73923.1"/>
    <property type="molecule type" value="Genomic_DNA"/>
</dbReference>
<keyword evidence="3" id="KW-0496">Mitochondrion</keyword>
<proteinExistence type="predicted"/>
<evidence type="ECO:0000259" key="2">
    <source>
        <dbReference type="Pfam" id="PF03161"/>
    </source>
</evidence>
<feature type="domain" description="Homing endonuclease LAGLIDADG" evidence="2">
    <location>
        <begin position="23"/>
        <end position="194"/>
    </location>
</feature>
<organism evidence="3">
    <name type="scientific">Lentinula edodes</name>
    <name type="common">Shiitake mushroom</name>
    <name type="synonym">Lentinus edodes</name>
    <dbReference type="NCBI Taxonomy" id="5353"/>
    <lineage>
        <taxon>Eukaryota</taxon>
        <taxon>Fungi</taxon>
        <taxon>Dikarya</taxon>
        <taxon>Basidiomycota</taxon>
        <taxon>Agaricomycotina</taxon>
        <taxon>Agaricomycetes</taxon>
        <taxon>Agaricomycetidae</taxon>
        <taxon>Agaricales</taxon>
        <taxon>Marasmiineae</taxon>
        <taxon>Omphalotaceae</taxon>
        <taxon>Lentinula</taxon>
    </lineage>
</organism>
<protein>
    <recommendedName>
        <fullName evidence="2">Homing endonuclease LAGLIDADG domain-containing protein</fullName>
    </recommendedName>
</protein>
<comment type="function">
    <text evidence="1">Mitochondrial DNA endonuclease involved in intron homing.</text>
</comment>
<evidence type="ECO:0000256" key="1">
    <source>
        <dbReference type="ARBA" id="ARBA00002670"/>
    </source>
</evidence>
<reference evidence="3" key="1">
    <citation type="journal article" date="2019" name="Sci. Rep.">
        <title>Mitogenome types of two Lentinula edodes sensu lato populations in China.</title>
        <authorList>
            <person name="Song X."/>
            <person name="Zhao Y."/>
            <person name="Song C."/>
            <person name="Chen M."/>
            <person name="Huang J."/>
            <person name="Bao D."/>
            <person name="Tan Q."/>
            <person name="Yang R."/>
        </authorList>
    </citation>
    <scope>NUCLEOTIDE SEQUENCE</scope>
    <source>
        <strain evidence="3">YAASM363</strain>
    </source>
</reference>
<geneLocation type="mitochondrion" evidence="3"/>
<dbReference type="InterPro" id="IPR027434">
    <property type="entry name" value="Homing_endonucl"/>
</dbReference>
<dbReference type="Pfam" id="PF03161">
    <property type="entry name" value="LAGLIDADG_2"/>
    <property type="match status" value="1"/>
</dbReference>
<dbReference type="Gene3D" id="3.10.28.10">
    <property type="entry name" value="Homing endonucleases"/>
    <property type="match status" value="2"/>
</dbReference>
<dbReference type="SUPFAM" id="SSF55608">
    <property type="entry name" value="Homing endonucleases"/>
    <property type="match status" value="1"/>
</dbReference>
<dbReference type="InterPro" id="IPR004860">
    <property type="entry name" value="LAGLIDADG_dom"/>
</dbReference>